<dbReference type="Gene3D" id="2.170.260.10">
    <property type="entry name" value="paz domain"/>
    <property type="match status" value="1"/>
</dbReference>
<evidence type="ECO:0000259" key="1">
    <source>
        <dbReference type="PROSITE" id="PS50821"/>
    </source>
</evidence>
<evidence type="ECO:0000313" key="2">
    <source>
        <dbReference type="EMBL" id="KAJ3026829.1"/>
    </source>
</evidence>
<keyword evidence="3" id="KW-1185">Reference proteome</keyword>
<dbReference type="InterPro" id="IPR014811">
    <property type="entry name" value="ArgoL1"/>
</dbReference>
<dbReference type="PANTHER" id="PTHR22891">
    <property type="entry name" value="EUKARYOTIC TRANSLATION INITIATION FACTOR 2C"/>
    <property type="match status" value="1"/>
</dbReference>
<dbReference type="SMART" id="SM01163">
    <property type="entry name" value="DUF1785"/>
    <property type="match status" value="1"/>
</dbReference>
<dbReference type="AlphaFoldDB" id="A0AAD5S0Q3"/>
<protein>
    <recommendedName>
        <fullName evidence="1">PAZ domain-containing protein</fullName>
    </recommendedName>
</protein>
<sequence length="375" mass="41827">TTLAQTIQVTIASAGKRATAVAVENARRSGESLVDVLSVAKRPRRPAVGVRGRKAELVANFFRLRVGGGVVFHYGNDVEIKPTANGPTNRQVLDRWRATNARVLNAGAAMTAVYDGKRNLFTVGEFPVRKVVQVDGKVKFEEVFEVVLAGGVEGSRKNYTLRLRLVNQISLQRLLTFANGTTREAPKEALMALEVLLRQGPLGKLGLSSSSGGSFYDMRMERAIPVGGGLAVHRGWYQSVRTSYKEVLLNLDVCSTSFYEAGPLLNTITRFLNKPHPSQIRLDPQTHTRLTRHLQNLNIQISYRSRGRNRYKIKSLTTHPASRTLVPHAPTVTVKEYFWRQYNVRLEWPELPCVVCGREGDILIPVELCEVRRGQ</sequence>
<dbReference type="InterPro" id="IPR032474">
    <property type="entry name" value="Argonaute_N"/>
</dbReference>
<reference evidence="2" key="1">
    <citation type="submission" date="2020-05" db="EMBL/GenBank/DDBJ databases">
        <title>Phylogenomic resolution of chytrid fungi.</title>
        <authorList>
            <person name="Stajich J.E."/>
            <person name="Amses K."/>
            <person name="Simmons R."/>
            <person name="Seto K."/>
            <person name="Myers J."/>
            <person name="Bonds A."/>
            <person name="Quandt C.A."/>
            <person name="Barry K."/>
            <person name="Liu P."/>
            <person name="Grigoriev I."/>
            <person name="Longcore J.E."/>
            <person name="James T.Y."/>
        </authorList>
    </citation>
    <scope>NUCLEOTIDE SEQUENCE</scope>
    <source>
        <strain evidence="2">JEL0318</strain>
    </source>
</reference>
<dbReference type="PROSITE" id="PS50821">
    <property type="entry name" value="PAZ"/>
    <property type="match status" value="1"/>
</dbReference>
<dbReference type="Proteomes" id="UP001212841">
    <property type="component" value="Unassembled WGS sequence"/>
</dbReference>
<dbReference type="CDD" id="cd02846">
    <property type="entry name" value="PAZ_argonaute_like"/>
    <property type="match status" value="1"/>
</dbReference>
<feature type="domain" description="PAZ" evidence="1">
    <location>
        <begin position="263"/>
        <end position="373"/>
    </location>
</feature>
<dbReference type="Pfam" id="PF02170">
    <property type="entry name" value="PAZ"/>
    <property type="match status" value="1"/>
</dbReference>
<dbReference type="InterPro" id="IPR036085">
    <property type="entry name" value="PAZ_dom_sf"/>
</dbReference>
<organism evidence="2 3">
    <name type="scientific">Rhizophlyctis rosea</name>
    <dbReference type="NCBI Taxonomy" id="64517"/>
    <lineage>
        <taxon>Eukaryota</taxon>
        <taxon>Fungi</taxon>
        <taxon>Fungi incertae sedis</taxon>
        <taxon>Chytridiomycota</taxon>
        <taxon>Chytridiomycota incertae sedis</taxon>
        <taxon>Chytridiomycetes</taxon>
        <taxon>Rhizophlyctidales</taxon>
        <taxon>Rhizophlyctidaceae</taxon>
        <taxon>Rhizophlyctis</taxon>
    </lineage>
</organism>
<name>A0AAD5S0Q3_9FUNG</name>
<dbReference type="InterPro" id="IPR003100">
    <property type="entry name" value="PAZ_dom"/>
</dbReference>
<evidence type="ECO:0000313" key="3">
    <source>
        <dbReference type="Proteomes" id="UP001212841"/>
    </source>
</evidence>
<dbReference type="Pfam" id="PF08699">
    <property type="entry name" value="ArgoL1"/>
    <property type="match status" value="1"/>
</dbReference>
<comment type="caution">
    <text evidence="2">The sequence shown here is derived from an EMBL/GenBank/DDBJ whole genome shotgun (WGS) entry which is preliminary data.</text>
</comment>
<dbReference type="SUPFAM" id="SSF101690">
    <property type="entry name" value="PAZ domain"/>
    <property type="match status" value="1"/>
</dbReference>
<feature type="non-terminal residue" evidence="2">
    <location>
        <position position="375"/>
    </location>
</feature>
<accession>A0AAD5S0Q3</accession>
<proteinExistence type="predicted"/>
<dbReference type="EMBL" id="JADGJD010002959">
    <property type="protein sequence ID" value="KAJ3026829.1"/>
    <property type="molecule type" value="Genomic_DNA"/>
</dbReference>
<gene>
    <name evidence="2" type="ORF">HK097_006289</name>
</gene>
<dbReference type="Pfam" id="PF16486">
    <property type="entry name" value="ArgoN"/>
    <property type="match status" value="1"/>
</dbReference>
<dbReference type="GO" id="GO:0003723">
    <property type="term" value="F:RNA binding"/>
    <property type="evidence" value="ECO:0007669"/>
    <property type="project" value="InterPro"/>
</dbReference>
<feature type="non-terminal residue" evidence="2">
    <location>
        <position position="1"/>
    </location>
</feature>